<gene>
    <name evidence="1" type="ordered locus">Teth39_1561</name>
</gene>
<protein>
    <submittedName>
        <fullName evidence="1">Uncharacterized protein</fullName>
    </submittedName>
</protein>
<reference evidence="2" key="1">
    <citation type="submission" date="2008-01" db="EMBL/GenBank/DDBJ databases">
        <title>Complete sequence of Thermoanaerobacter pseudethanolicus 39E.</title>
        <authorList>
            <person name="Copeland A."/>
            <person name="Lucas S."/>
            <person name="Lapidus A."/>
            <person name="Barry K."/>
            <person name="Glavina del Rio T."/>
            <person name="Dalin E."/>
            <person name="Tice H."/>
            <person name="Pitluck S."/>
            <person name="Bruce D."/>
            <person name="Goodwin L."/>
            <person name="Saunders E."/>
            <person name="Brettin T."/>
            <person name="Detter J.C."/>
            <person name="Han C."/>
            <person name="Schmutz J."/>
            <person name="Larimer F."/>
            <person name="Land M."/>
            <person name="Hauser L."/>
            <person name="Kyrpides N."/>
            <person name="Lykidis A."/>
            <person name="Hemme C."/>
            <person name="Fields M.W."/>
            <person name="He Z."/>
            <person name="Zhou J."/>
            <person name="Richardson P."/>
        </authorList>
    </citation>
    <scope>NUCLEOTIDE SEQUENCE [LARGE SCALE GENOMIC DNA]</scope>
    <source>
        <strain evidence="2">ATCC 33223 / DSM 2355 / 39E</strain>
    </source>
</reference>
<keyword evidence="2" id="KW-1185">Reference proteome</keyword>
<accession>B0KAS2</accession>
<dbReference type="HOGENOM" id="CLU_3318408_0_0_9"/>
<dbReference type="EMBL" id="CP000924">
    <property type="protein sequence ID" value="ABY95206.1"/>
    <property type="molecule type" value="Genomic_DNA"/>
</dbReference>
<sequence length="39" mass="4686">MFQGGEVEDELNYQEFIFDVSEINNINESLMKLYRELLD</sequence>
<dbReference type="AlphaFoldDB" id="B0KAS2"/>
<evidence type="ECO:0000313" key="1">
    <source>
        <dbReference type="EMBL" id="ABY95206.1"/>
    </source>
</evidence>
<dbReference type="Proteomes" id="UP000002156">
    <property type="component" value="Chromosome"/>
</dbReference>
<dbReference type="KEGG" id="tpd:Teth39_1561"/>
<evidence type="ECO:0000313" key="2">
    <source>
        <dbReference type="Proteomes" id="UP000002156"/>
    </source>
</evidence>
<dbReference type="STRING" id="340099.Teth39_1561"/>
<name>B0KAS2_THEP3</name>
<proteinExistence type="predicted"/>
<organism evidence="1 2">
    <name type="scientific">Thermoanaerobacter pseudethanolicus (strain ATCC 33223 / 39E)</name>
    <name type="common">Clostridium thermohydrosulfuricum</name>
    <dbReference type="NCBI Taxonomy" id="340099"/>
    <lineage>
        <taxon>Bacteria</taxon>
        <taxon>Bacillati</taxon>
        <taxon>Bacillota</taxon>
        <taxon>Clostridia</taxon>
        <taxon>Thermoanaerobacterales</taxon>
        <taxon>Thermoanaerobacteraceae</taxon>
        <taxon>Thermoanaerobacter</taxon>
    </lineage>
</organism>